<sequence length="280" mass="31625">MRVAVTGGTGFIGKYVLTELSKSSVNVVSMVRNTSSTPIENFQSDLVQVDLRNPPEHLFDLLGSPDVLIHLAWGGLPNYRSLNHFEEELPNQYQFLKQLIDAGLSNLIVSGTCLEYGMQSGPLKETLTSFPHTPYGYAKNALRCQLEYLKASKPFRLVWARLFYMYGNGQGQSTLFSQIKTAVENHDEIFNMSGGEQLRDYLPVGETAKILVKLALSQQDIGIVNVCSGKPISIRSLVEQWIESNRWEIKLNLEYYPYPDYEPLAFWGDCHKLDSFLEVS</sequence>
<gene>
    <name evidence="3" type="ORF">Oscil6304_3535</name>
</gene>
<dbReference type="Pfam" id="PF01370">
    <property type="entry name" value="Epimerase"/>
    <property type="match status" value="1"/>
</dbReference>
<organism evidence="3 4">
    <name type="scientific">Oscillatoria acuminata PCC 6304</name>
    <dbReference type="NCBI Taxonomy" id="56110"/>
    <lineage>
        <taxon>Bacteria</taxon>
        <taxon>Bacillati</taxon>
        <taxon>Cyanobacteriota</taxon>
        <taxon>Cyanophyceae</taxon>
        <taxon>Oscillatoriophycideae</taxon>
        <taxon>Oscillatoriales</taxon>
        <taxon>Oscillatoriaceae</taxon>
        <taxon>Oscillatoria</taxon>
    </lineage>
</organism>
<dbReference type="Gene3D" id="3.40.50.720">
    <property type="entry name" value="NAD(P)-binding Rossmann-like Domain"/>
    <property type="match status" value="1"/>
</dbReference>
<dbReference type="InParanoid" id="K9TM52"/>
<dbReference type="KEGG" id="oac:Oscil6304_3535"/>
<dbReference type="EMBL" id="CP003607">
    <property type="protein sequence ID" value="AFY83099.1"/>
    <property type="molecule type" value="Genomic_DNA"/>
</dbReference>
<evidence type="ECO:0000313" key="4">
    <source>
        <dbReference type="Proteomes" id="UP000010367"/>
    </source>
</evidence>
<keyword evidence="4" id="KW-1185">Reference proteome</keyword>
<dbReference type="PATRIC" id="fig|56110.3.peg.4247"/>
<dbReference type="InterPro" id="IPR036291">
    <property type="entry name" value="NAD(P)-bd_dom_sf"/>
</dbReference>
<name>K9TM52_9CYAN</name>
<evidence type="ECO:0000259" key="2">
    <source>
        <dbReference type="Pfam" id="PF01370"/>
    </source>
</evidence>
<dbReference type="AlphaFoldDB" id="K9TM52"/>
<evidence type="ECO:0000256" key="1">
    <source>
        <dbReference type="ARBA" id="ARBA00007637"/>
    </source>
</evidence>
<comment type="similarity">
    <text evidence="1">Belongs to the NAD(P)-dependent epimerase/dehydratase family.</text>
</comment>
<dbReference type="STRING" id="56110.Oscil6304_3535"/>
<evidence type="ECO:0000313" key="3">
    <source>
        <dbReference type="EMBL" id="AFY83099.1"/>
    </source>
</evidence>
<dbReference type="InterPro" id="IPR001509">
    <property type="entry name" value="Epimerase_deHydtase"/>
</dbReference>
<dbReference type="RefSeq" id="WP_015149728.1">
    <property type="nucleotide sequence ID" value="NC_019693.1"/>
</dbReference>
<dbReference type="OrthoDB" id="9811425at2"/>
<accession>K9TM52</accession>
<dbReference type="PANTHER" id="PTHR43000">
    <property type="entry name" value="DTDP-D-GLUCOSE 4,6-DEHYDRATASE-RELATED"/>
    <property type="match status" value="1"/>
</dbReference>
<protein>
    <submittedName>
        <fullName evidence="3">Nucleoside-diphosphate-sugar epimerase</fullName>
    </submittedName>
</protein>
<proteinExistence type="inferred from homology"/>
<feature type="domain" description="NAD-dependent epimerase/dehydratase" evidence="2">
    <location>
        <begin position="3"/>
        <end position="226"/>
    </location>
</feature>
<dbReference type="SUPFAM" id="SSF51735">
    <property type="entry name" value="NAD(P)-binding Rossmann-fold domains"/>
    <property type="match status" value="1"/>
</dbReference>
<dbReference type="eggNOG" id="COG0451">
    <property type="taxonomic scope" value="Bacteria"/>
</dbReference>
<reference evidence="3 4" key="1">
    <citation type="submission" date="2012-06" db="EMBL/GenBank/DDBJ databases">
        <title>Finished chromosome of genome of Oscillatoria acuminata PCC 6304.</title>
        <authorList>
            <consortium name="US DOE Joint Genome Institute"/>
            <person name="Gugger M."/>
            <person name="Coursin T."/>
            <person name="Rippka R."/>
            <person name="Tandeau De Marsac N."/>
            <person name="Huntemann M."/>
            <person name="Wei C.-L."/>
            <person name="Han J."/>
            <person name="Detter J.C."/>
            <person name="Han C."/>
            <person name="Tapia R."/>
            <person name="Davenport K."/>
            <person name="Daligault H."/>
            <person name="Erkkila T."/>
            <person name="Gu W."/>
            <person name="Munk A.C.C."/>
            <person name="Teshima H."/>
            <person name="Xu Y."/>
            <person name="Chain P."/>
            <person name="Chen A."/>
            <person name="Krypides N."/>
            <person name="Mavromatis K."/>
            <person name="Markowitz V."/>
            <person name="Szeto E."/>
            <person name="Ivanova N."/>
            <person name="Mikhailova N."/>
            <person name="Ovchinnikova G."/>
            <person name="Pagani I."/>
            <person name="Pati A."/>
            <person name="Goodwin L."/>
            <person name="Peters L."/>
            <person name="Pitluck S."/>
            <person name="Woyke T."/>
            <person name="Kerfeld C."/>
        </authorList>
    </citation>
    <scope>NUCLEOTIDE SEQUENCE [LARGE SCALE GENOMIC DNA]</scope>
    <source>
        <strain evidence="3 4">PCC 6304</strain>
    </source>
</reference>
<dbReference type="Proteomes" id="UP000010367">
    <property type="component" value="Chromosome"/>
</dbReference>
<dbReference type="HOGENOM" id="CLU_007383_1_6_3"/>